<gene>
    <name evidence="1" type="ORF">LNINA_LOCUS8930</name>
</gene>
<sequence>MDLTTRRENDGVNVTECREVNGEGVTSEVTARKTSSFSIRHLVGDDQPPDGAVNGSEGEFCRSLKFFITTKSGLSGCFF</sequence>
<comment type="caution">
    <text evidence="1">The sequence shown here is derived from an EMBL/GenBank/DDBJ whole genome shotgun (WGS) entry which is preliminary data.</text>
</comment>
<keyword evidence="2" id="KW-1185">Reference proteome</keyword>
<accession>A0AAV1JJI2</accession>
<evidence type="ECO:0000313" key="2">
    <source>
        <dbReference type="Proteomes" id="UP001497472"/>
    </source>
</evidence>
<dbReference type="Proteomes" id="UP001497472">
    <property type="component" value="Unassembled WGS sequence"/>
</dbReference>
<dbReference type="EMBL" id="CAVLEF010000040">
    <property type="protein sequence ID" value="CAK1549648.1"/>
    <property type="molecule type" value="Genomic_DNA"/>
</dbReference>
<protein>
    <submittedName>
        <fullName evidence="1">Uncharacterized protein</fullName>
    </submittedName>
</protein>
<reference evidence="1 2" key="1">
    <citation type="submission" date="2023-11" db="EMBL/GenBank/DDBJ databases">
        <authorList>
            <person name="Okamura Y."/>
        </authorList>
    </citation>
    <scope>NUCLEOTIDE SEQUENCE [LARGE SCALE GENOMIC DNA]</scope>
</reference>
<dbReference type="AlphaFoldDB" id="A0AAV1JJI2"/>
<name>A0AAV1JJI2_9NEOP</name>
<proteinExistence type="predicted"/>
<organism evidence="1 2">
    <name type="scientific">Leptosia nina</name>
    <dbReference type="NCBI Taxonomy" id="320188"/>
    <lineage>
        <taxon>Eukaryota</taxon>
        <taxon>Metazoa</taxon>
        <taxon>Ecdysozoa</taxon>
        <taxon>Arthropoda</taxon>
        <taxon>Hexapoda</taxon>
        <taxon>Insecta</taxon>
        <taxon>Pterygota</taxon>
        <taxon>Neoptera</taxon>
        <taxon>Endopterygota</taxon>
        <taxon>Lepidoptera</taxon>
        <taxon>Glossata</taxon>
        <taxon>Ditrysia</taxon>
        <taxon>Papilionoidea</taxon>
        <taxon>Pieridae</taxon>
        <taxon>Pierinae</taxon>
        <taxon>Leptosia</taxon>
    </lineage>
</organism>
<evidence type="ECO:0000313" key="1">
    <source>
        <dbReference type="EMBL" id="CAK1549648.1"/>
    </source>
</evidence>